<dbReference type="Gene3D" id="3.40.50.150">
    <property type="entry name" value="Vaccinia Virus protein VP39"/>
    <property type="match status" value="1"/>
</dbReference>
<evidence type="ECO:0000313" key="3">
    <source>
        <dbReference type="EMBL" id="GFH29225.1"/>
    </source>
</evidence>
<gene>
    <name evidence="3" type="ORF">HaLaN_27858</name>
</gene>
<dbReference type="InterPro" id="IPR004398">
    <property type="entry name" value="RNA_MeTrfase_RsmD"/>
</dbReference>
<organism evidence="3 4">
    <name type="scientific">Haematococcus lacustris</name>
    <name type="common">Green alga</name>
    <name type="synonym">Haematococcus pluvialis</name>
    <dbReference type="NCBI Taxonomy" id="44745"/>
    <lineage>
        <taxon>Eukaryota</taxon>
        <taxon>Viridiplantae</taxon>
        <taxon>Chlorophyta</taxon>
        <taxon>core chlorophytes</taxon>
        <taxon>Chlorophyceae</taxon>
        <taxon>CS clade</taxon>
        <taxon>Chlamydomonadales</taxon>
        <taxon>Haematococcaceae</taxon>
        <taxon>Haematococcus</taxon>
    </lineage>
</organism>
<comment type="caution">
    <text evidence="3">The sequence shown here is derived from an EMBL/GenBank/DDBJ whole genome shotgun (WGS) entry which is preliminary data.</text>
</comment>
<evidence type="ECO:0000256" key="1">
    <source>
        <dbReference type="ARBA" id="ARBA00022603"/>
    </source>
</evidence>
<dbReference type="PANTHER" id="PTHR43542:SF1">
    <property type="entry name" value="METHYLTRANSFERASE"/>
    <property type="match status" value="1"/>
</dbReference>
<feature type="non-terminal residue" evidence="3">
    <location>
        <position position="204"/>
    </location>
</feature>
<dbReference type="GO" id="GO:0031167">
    <property type="term" value="P:rRNA methylation"/>
    <property type="evidence" value="ECO:0007669"/>
    <property type="project" value="InterPro"/>
</dbReference>
<protein>
    <recommendedName>
        <fullName evidence="5">16S rRNA (Guanine(966)-N(2))-methyltransferase RsmD</fullName>
    </recommendedName>
</protein>
<dbReference type="CDD" id="cd02440">
    <property type="entry name" value="AdoMet_MTases"/>
    <property type="match status" value="1"/>
</dbReference>
<accession>A0A6A0A9A8</accession>
<proteinExistence type="predicted"/>
<evidence type="ECO:0000313" key="4">
    <source>
        <dbReference type="Proteomes" id="UP000485058"/>
    </source>
</evidence>
<dbReference type="Pfam" id="PF03602">
    <property type="entry name" value="Cons_hypoth95"/>
    <property type="match status" value="1"/>
</dbReference>
<feature type="non-terminal residue" evidence="3">
    <location>
        <position position="1"/>
    </location>
</feature>
<reference evidence="3 4" key="1">
    <citation type="submission" date="2020-02" db="EMBL/GenBank/DDBJ databases">
        <title>Draft genome sequence of Haematococcus lacustris strain NIES-144.</title>
        <authorList>
            <person name="Morimoto D."/>
            <person name="Nakagawa S."/>
            <person name="Yoshida T."/>
            <person name="Sawayama S."/>
        </authorList>
    </citation>
    <scope>NUCLEOTIDE SEQUENCE [LARGE SCALE GENOMIC DNA]</scope>
    <source>
        <strain evidence="3 4">NIES-144</strain>
    </source>
</reference>
<keyword evidence="1" id="KW-0489">Methyltransferase</keyword>
<dbReference type="SUPFAM" id="SSF53335">
    <property type="entry name" value="S-adenosyl-L-methionine-dependent methyltransferases"/>
    <property type="match status" value="1"/>
</dbReference>
<sequence>MADQVKQLVAHQVAAYKASLELQQGGRTGGKYGSESKLHRQLRIISGSAAGKRLLSSQGAQTRPMMEKVRAAIFNMILSRAGSGAQLPPDARWLDLFAGTGSVGLEALSRGAGVTHFVEMDHWVVRKVLGSNITTCGFNKRSVVHTAKAEEFMKKAKALPRYAGGAFDFISMCPPYLLVSYPELFGLLEGSPLIHDRTILFVEY</sequence>
<dbReference type="AlphaFoldDB" id="A0A6A0A9A8"/>
<evidence type="ECO:0000256" key="2">
    <source>
        <dbReference type="ARBA" id="ARBA00022679"/>
    </source>
</evidence>
<dbReference type="GO" id="GO:0008168">
    <property type="term" value="F:methyltransferase activity"/>
    <property type="evidence" value="ECO:0007669"/>
    <property type="project" value="UniProtKB-KW"/>
</dbReference>
<dbReference type="EMBL" id="BLLF01004246">
    <property type="protein sequence ID" value="GFH29225.1"/>
    <property type="molecule type" value="Genomic_DNA"/>
</dbReference>
<keyword evidence="2" id="KW-0808">Transferase</keyword>
<evidence type="ECO:0008006" key="5">
    <source>
        <dbReference type="Google" id="ProtNLM"/>
    </source>
</evidence>
<dbReference type="PANTHER" id="PTHR43542">
    <property type="entry name" value="METHYLTRANSFERASE"/>
    <property type="match status" value="1"/>
</dbReference>
<name>A0A6A0A9A8_HAELA</name>
<dbReference type="Proteomes" id="UP000485058">
    <property type="component" value="Unassembled WGS sequence"/>
</dbReference>
<keyword evidence="4" id="KW-1185">Reference proteome</keyword>
<dbReference type="InterPro" id="IPR029063">
    <property type="entry name" value="SAM-dependent_MTases_sf"/>
</dbReference>